<dbReference type="InterPro" id="IPR003439">
    <property type="entry name" value="ABC_transporter-like_ATP-bd"/>
</dbReference>
<evidence type="ECO:0000259" key="4">
    <source>
        <dbReference type="PROSITE" id="PS50893"/>
    </source>
</evidence>
<dbReference type="EMBL" id="JAALLT010000004">
    <property type="protein sequence ID" value="NGP77529.1"/>
    <property type="molecule type" value="Genomic_DNA"/>
</dbReference>
<dbReference type="SUPFAM" id="SSF52540">
    <property type="entry name" value="P-loop containing nucleoside triphosphate hydrolases"/>
    <property type="match status" value="1"/>
</dbReference>
<protein>
    <submittedName>
        <fullName evidence="5">ABC transporter ATP-binding protein</fullName>
    </submittedName>
</protein>
<dbReference type="RefSeq" id="WP_165143014.1">
    <property type="nucleotide sequence ID" value="NZ_JAALLT010000004.1"/>
</dbReference>
<evidence type="ECO:0000313" key="6">
    <source>
        <dbReference type="Proteomes" id="UP000473278"/>
    </source>
</evidence>
<dbReference type="Proteomes" id="UP000473278">
    <property type="component" value="Unassembled WGS sequence"/>
</dbReference>
<dbReference type="PANTHER" id="PTHR42939:SF1">
    <property type="entry name" value="ABC TRANSPORTER ATP-BINDING PROTEIN ALBC-RELATED"/>
    <property type="match status" value="1"/>
</dbReference>
<evidence type="ECO:0000256" key="3">
    <source>
        <dbReference type="ARBA" id="ARBA00022840"/>
    </source>
</evidence>
<dbReference type="InterPro" id="IPR003593">
    <property type="entry name" value="AAA+_ATPase"/>
</dbReference>
<keyword evidence="3 5" id="KW-0067">ATP-binding</keyword>
<proteinExistence type="predicted"/>
<keyword evidence="1" id="KW-0813">Transport</keyword>
<reference evidence="5 6" key="1">
    <citation type="submission" date="2020-02" db="EMBL/GenBank/DDBJ databases">
        <title>Balneolaceae bacterium YR4-1, complete genome.</title>
        <authorList>
            <person name="Li Y."/>
            <person name="Wu S."/>
        </authorList>
    </citation>
    <scope>NUCLEOTIDE SEQUENCE [LARGE SCALE GENOMIC DNA]</scope>
    <source>
        <strain evidence="5 6">YR4-1</strain>
    </source>
</reference>
<gene>
    <name evidence="5" type="ORF">G3570_12850</name>
</gene>
<organism evidence="5 6">
    <name type="scientific">Halalkalibaculum roseum</name>
    <dbReference type="NCBI Taxonomy" id="2709311"/>
    <lineage>
        <taxon>Bacteria</taxon>
        <taxon>Pseudomonadati</taxon>
        <taxon>Balneolota</taxon>
        <taxon>Balneolia</taxon>
        <taxon>Balneolales</taxon>
        <taxon>Balneolaceae</taxon>
        <taxon>Halalkalibaculum</taxon>
    </lineage>
</organism>
<evidence type="ECO:0000256" key="1">
    <source>
        <dbReference type="ARBA" id="ARBA00022448"/>
    </source>
</evidence>
<dbReference type="Gene3D" id="3.40.50.300">
    <property type="entry name" value="P-loop containing nucleotide triphosphate hydrolases"/>
    <property type="match status" value="1"/>
</dbReference>
<dbReference type="CDD" id="cd03230">
    <property type="entry name" value="ABC_DR_subfamily_A"/>
    <property type="match status" value="1"/>
</dbReference>
<dbReference type="PROSITE" id="PS50893">
    <property type="entry name" value="ABC_TRANSPORTER_2"/>
    <property type="match status" value="1"/>
</dbReference>
<sequence>MIHIQGLNKSFGSLQVLNDLTLKIPEGQATGIVGPNGSGKTTLIKHLLGLVKPDEGSIEINDIRLNGTYAYRKDIGYMPQMAQYPENMKVRELIDFIIKIRGEEPVFEKELIELFELEKEMNKALRTLSGGTKQKVGGLIALMFDPSILILDEPTAGLDPKSSFRFKQWIKREKDRGKTILLTTHIMSEIEELADYLVLLVEGRVRYHGKQSEFISDNEEQRLEGAVAKILEDTAA</sequence>
<dbReference type="GO" id="GO:0016887">
    <property type="term" value="F:ATP hydrolysis activity"/>
    <property type="evidence" value="ECO:0007669"/>
    <property type="project" value="InterPro"/>
</dbReference>
<keyword evidence="6" id="KW-1185">Reference proteome</keyword>
<accession>A0A6M1SR12</accession>
<dbReference type="AlphaFoldDB" id="A0A6M1SR12"/>
<evidence type="ECO:0000313" key="5">
    <source>
        <dbReference type="EMBL" id="NGP77529.1"/>
    </source>
</evidence>
<dbReference type="GO" id="GO:0005524">
    <property type="term" value="F:ATP binding"/>
    <property type="evidence" value="ECO:0007669"/>
    <property type="project" value="UniProtKB-KW"/>
</dbReference>
<name>A0A6M1SR12_9BACT</name>
<comment type="caution">
    <text evidence="5">The sequence shown here is derived from an EMBL/GenBank/DDBJ whole genome shotgun (WGS) entry which is preliminary data.</text>
</comment>
<keyword evidence="2" id="KW-0547">Nucleotide-binding</keyword>
<evidence type="ECO:0000256" key="2">
    <source>
        <dbReference type="ARBA" id="ARBA00022741"/>
    </source>
</evidence>
<dbReference type="InterPro" id="IPR051782">
    <property type="entry name" value="ABC_Transporter_VariousFunc"/>
</dbReference>
<dbReference type="InterPro" id="IPR027417">
    <property type="entry name" value="P-loop_NTPase"/>
</dbReference>
<feature type="domain" description="ABC transporter" evidence="4">
    <location>
        <begin position="2"/>
        <end position="227"/>
    </location>
</feature>
<dbReference type="PANTHER" id="PTHR42939">
    <property type="entry name" value="ABC TRANSPORTER ATP-BINDING PROTEIN ALBC-RELATED"/>
    <property type="match status" value="1"/>
</dbReference>
<dbReference type="Pfam" id="PF00005">
    <property type="entry name" value="ABC_tran"/>
    <property type="match status" value="1"/>
</dbReference>
<dbReference type="SMART" id="SM00382">
    <property type="entry name" value="AAA"/>
    <property type="match status" value="1"/>
</dbReference>